<feature type="region of interest" description="Disordered" evidence="1">
    <location>
        <begin position="76"/>
        <end position="107"/>
    </location>
</feature>
<feature type="compositionally biased region" description="Basic and acidic residues" evidence="1">
    <location>
        <begin position="96"/>
        <end position="107"/>
    </location>
</feature>
<feature type="compositionally biased region" description="Low complexity" evidence="1">
    <location>
        <begin position="81"/>
        <end position="95"/>
    </location>
</feature>
<name>A0AAU7DYA1_9MICO</name>
<sequence length="107" mass="12022">MTNNISTNFDELIVQERRRAADRIARLKRAAAEEQRRVDARVIELLREEHPDLYDGLAKEAAELLAAERDKRAKRAKKAASRSSDVVDEAAAQAVDSEHEEAAPWNG</sequence>
<evidence type="ECO:0000313" key="2">
    <source>
        <dbReference type="EMBL" id="XBH22251.1"/>
    </source>
</evidence>
<gene>
    <name evidence="2" type="ORF">V5R04_03215</name>
</gene>
<reference evidence="2" key="1">
    <citation type="submission" date="2024-02" db="EMBL/GenBank/DDBJ databases">
        <title>Tomenella chthoni gen. nov. sp. nov., a member of the family Jonesiaceae isolated from bat guano.</title>
        <authorList>
            <person name="Miller S.L."/>
            <person name="King J."/>
            <person name="Sankaranarayanan K."/>
            <person name="Lawson P.A."/>
        </authorList>
    </citation>
    <scope>NUCLEOTIDE SEQUENCE</scope>
    <source>
        <strain evidence="2">BS-20</strain>
    </source>
</reference>
<evidence type="ECO:0000256" key="1">
    <source>
        <dbReference type="SAM" id="MobiDB-lite"/>
    </source>
</evidence>
<dbReference type="EMBL" id="CP146203">
    <property type="protein sequence ID" value="XBH22251.1"/>
    <property type="molecule type" value="Genomic_DNA"/>
</dbReference>
<proteinExistence type="predicted"/>
<protein>
    <submittedName>
        <fullName evidence="2">Uncharacterized protein</fullName>
    </submittedName>
</protein>
<organism evidence="2">
    <name type="scientific">Jonesiaceae bacterium BS-20</name>
    <dbReference type="NCBI Taxonomy" id="3120821"/>
    <lineage>
        <taxon>Bacteria</taxon>
        <taxon>Bacillati</taxon>
        <taxon>Actinomycetota</taxon>
        <taxon>Actinomycetes</taxon>
        <taxon>Micrococcales</taxon>
        <taxon>Jonesiaceae</taxon>
    </lineage>
</organism>
<dbReference type="AlphaFoldDB" id="A0AAU7DYA1"/>
<accession>A0AAU7DYA1</accession>